<dbReference type="InterPro" id="IPR002491">
    <property type="entry name" value="ABC_transptr_periplasmic_BD"/>
</dbReference>
<dbReference type="Pfam" id="PF01497">
    <property type="entry name" value="Peripla_BP_2"/>
    <property type="match status" value="1"/>
</dbReference>
<evidence type="ECO:0000256" key="2">
    <source>
        <dbReference type="SAM" id="MobiDB-lite"/>
    </source>
</evidence>
<gene>
    <name evidence="5" type="ORF">JTE88_01675</name>
</gene>
<evidence type="ECO:0000256" key="3">
    <source>
        <dbReference type="SAM" id="SignalP"/>
    </source>
</evidence>
<feature type="compositionally biased region" description="Polar residues" evidence="2">
    <location>
        <begin position="31"/>
        <end position="45"/>
    </location>
</feature>
<dbReference type="PANTHER" id="PTHR30535:SF4">
    <property type="entry name" value="HEMIN-BINDING PERIPLASMIC PROTEIN HMUT"/>
    <property type="match status" value="1"/>
</dbReference>
<dbReference type="SUPFAM" id="SSF53807">
    <property type="entry name" value="Helical backbone' metal receptor"/>
    <property type="match status" value="1"/>
</dbReference>
<sequence length="356" mass="37213">MNRKLAALLALSALALSACTTPVHPDEKPQETSAPRSEKTTTSIELPNPHDMSGLRVVADIDDPQPISGNFPQKLPVTVTDVEGNSVTVTDTSRILALDLPGTLSRTVIALGYGENLVGRTVSSTEQQLQALPVVTENGHTLNTEAILSLNPTVIIADRSVGPPEALDQLRASGIPLVLIDAQRGLEQNTPLITAVAQALGNPEAGQALAKRTEEETRDALEQIKDWTPEQPMEAAFLYVRGTGGVFFILGANEGASALLTSVGAKDLASEQGITGLTPANAESLVALNPEVIFTMSAGLESTNGVEGLLARPGVAETRAGQNQRIVAIPDGLSLSFGPQTGQTLLAVARALYGIE</sequence>
<evidence type="ECO:0000313" key="5">
    <source>
        <dbReference type="EMBL" id="QRV02494.1"/>
    </source>
</evidence>
<proteinExistence type="inferred from homology"/>
<dbReference type="InterPro" id="IPR050902">
    <property type="entry name" value="ABC_Transporter_SBP"/>
</dbReference>
<dbReference type="Gene3D" id="3.40.50.1980">
    <property type="entry name" value="Nitrogenase molybdenum iron protein domain"/>
    <property type="match status" value="2"/>
</dbReference>
<dbReference type="PROSITE" id="PS50983">
    <property type="entry name" value="FE_B12_PBP"/>
    <property type="match status" value="1"/>
</dbReference>
<feature type="region of interest" description="Disordered" evidence="2">
    <location>
        <begin position="21"/>
        <end position="51"/>
    </location>
</feature>
<evidence type="ECO:0000313" key="6">
    <source>
        <dbReference type="Proteomes" id="UP000602653"/>
    </source>
</evidence>
<dbReference type="RefSeq" id="WP_204424966.1">
    <property type="nucleotide sequence ID" value="NZ_CP070228.1"/>
</dbReference>
<reference evidence="5 6" key="1">
    <citation type="submission" date="2021-02" db="EMBL/GenBank/DDBJ databases">
        <title>Complete Genome Sequence of Arcanobacterium phocisimile strain DSM 26142T from a harbour seal.</title>
        <authorList>
            <person name="Borowiak M."/>
            <person name="Alssahen M."/>
            <person name="Malorny B."/>
            <person name="Laemmler C."/>
            <person name="Siebert U."/>
            <person name="Ploetz M."/>
            <person name="Abdulmawjood A."/>
        </authorList>
    </citation>
    <scope>NUCLEOTIDE SEQUENCE [LARGE SCALE GENOMIC DNA]</scope>
    <source>
        <strain evidence="5 6">DSM 26142</strain>
    </source>
</reference>
<keyword evidence="6" id="KW-1185">Reference proteome</keyword>
<dbReference type="EMBL" id="CP070228">
    <property type="protein sequence ID" value="QRV02494.1"/>
    <property type="molecule type" value="Genomic_DNA"/>
</dbReference>
<dbReference type="Proteomes" id="UP000602653">
    <property type="component" value="Chromosome"/>
</dbReference>
<keyword evidence="3" id="KW-0732">Signal</keyword>
<organism evidence="5 6">
    <name type="scientific">Arcanobacterium phocisimile</name>
    <dbReference type="NCBI Taxonomy" id="1302235"/>
    <lineage>
        <taxon>Bacteria</taxon>
        <taxon>Bacillati</taxon>
        <taxon>Actinomycetota</taxon>
        <taxon>Actinomycetes</taxon>
        <taxon>Actinomycetales</taxon>
        <taxon>Actinomycetaceae</taxon>
        <taxon>Arcanobacterium</taxon>
    </lineage>
</organism>
<feature type="signal peptide" evidence="3">
    <location>
        <begin position="1"/>
        <end position="25"/>
    </location>
</feature>
<name>A0ABX7IH94_9ACTO</name>
<evidence type="ECO:0000256" key="1">
    <source>
        <dbReference type="ARBA" id="ARBA00008814"/>
    </source>
</evidence>
<feature type="chain" id="PRO_5045147818" evidence="3">
    <location>
        <begin position="26"/>
        <end position="356"/>
    </location>
</feature>
<protein>
    <submittedName>
        <fullName evidence="5">ABC transporter substrate-binding protein</fullName>
    </submittedName>
</protein>
<feature type="domain" description="Fe/B12 periplasmic-binding" evidence="4">
    <location>
        <begin position="96"/>
        <end position="356"/>
    </location>
</feature>
<comment type="similarity">
    <text evidence="1">Belongs to the bacterial solute-binding protein 8 family.</text>
</comment>
<accession>A0ABX7IH94</accession>
<dbReference type="PANTHER" id="PTHR30535">
    <property type="entry name" value="VITAMIN B12-BINDING PROTEIN"/>
    <property type="match status" value="1"/>
</dbReference>
<evidence type="ECO:0000259" key="4">
    <source>
        <dbReference type="PROSITE" id="PS50983"/>
    </source>
</evidence>
<dbReference type="PROSITE" id="PS51257">
    <property type="entry name" value="PROKAR_LIPOPROTEIN"/>
    <property type="match status" value="1"/>
</dbReference>